<reference evidence="2 3" key="1">
    <citation type="submission" date="2017-04" db="EMBL/GenBank/DDBJ databases">
        <authorList>
            <person name="Afonso C.L."/>
            <person name="Miller P.J."/>
            <person name="Scott M.A."/>
            <person name="Spackman E."/>
            <person name="Goraichik I."/>
            <person name="Dimitrov K.M."/>
            <person name="Suarez D.L."/>
            <person name="Swayne D.E."/>
        </authorList>
    </citation>
    <scope>NUCLEOTIDE SEQUENCE [LARGE SCALE GENOMIC DNA]</scope>
    <source>
        <strain evidence="2 3">CGMCC 1.12708</strain>
    </source>
</reference>
<dbReference type="RefSeq" id="WP_084017677.1">
    <property type="nucleotide sequence ID" value="NZ_FWXS01000006.1"/>
</dbReference>
<proteinExistence type="predicted"/>
<name>A0A1W2BIW8_9FLAO</name>
<organism evidence="2 3">
    <name type="scientific">Moheibacter sediminis</name>
    <dbReference type="NCBI Taxonomy" id="1434700"/>
    <lineage>
        <taxon>Bacteria</taxon>
        <taxon>Pseudomonadati</taxon>
        <taxon>Bacteroidota</taxon>
        <taxon>Flavobacteriia</taxon>
        <taxon>Flavobacteriales</taxon>
        <taxon>Weeksellaceae</taxon>
        <taxon>Moheibacter</taxon>
    </lineage>
</organism>
<keyword evidence="1" id="KW-0732">Signal</keyword>
<dbReference type="AlphaFoldDB" id="A0A1W2BIW8"/>
<feature type="chain" id="PRO_5013139691" description="Lipocalin-like domain-containing protein" evidence="1">
    <location>
        <begin position="19"/>
        <end position="133"/>
    </location>
</feature>
<evidence type="ECO:0008006" key="4">
    <source>
        <dbReference type="Google" id="ProtNLM"/>
    </source>
</evidence>
<accession>A0A1W2BIW8</accession>
<keyword evidence="3" id="KW-1185">Reference proteome</keyword>
<dbReference type="EMBL" id="FWXS01000006">
    <property type="protein sequence ID" value="SMC72710.1"/>
    <property type="molecule type" value="Genomic_DNA"/>
</dbReference>
<feature type="signal peptide" evidence="1">
    <location>
        <begin position="1"/>
        <end position="18"/>
    </location>
</feature>
<gene>
    <name evidence="2" type="ORF">SAMN06296427_106202</name>
</gene>
<evidence type="ECO:0000313" key="2">
    <source>
        <dbReference type="EMBL" id="SMC72710.1"/>
    </source>
</evidence>
<evidence type="ECO:0000256" key="1">
    <source>
        <dbReference type="SAM" id="SignalP"/>
    </source>
</evidence>
<evidence type="ECO:0000313" key="3">
    <source>
        <dbReference type="Proteomes" id="UP000192393"/>
    </source>
</evidence>
<dbReference type="OrthoDB" id="1467527at2"/>
<sequence>MKTLLFSFLLVASYFVNAQLTVTTNFREDGVWDEKAGKWNIDSTEDGTTIMNFNTELTSFRHITGSISSTYTILKWDYDENEVLYEMDIKSDVGNEYEFLIDGINEYVIFFYYDNAGRYRMVRHTIKETWFDE</sequence>
<dbReference type="Proteomes" id="UP000192393">
    <property type="component" value="Unassembled WGS sequence"/>
</dbReference>
<protein>
    <recommendedName>
        <fullName evidence="4">Lipocalin-like domain-containing protein</fullName>
    </recommendedName>
</protein>